<keyword evidence="4" id="KW-0235">DNA replication</keyword>
<comment type="caution">
    <text evidence="14">The sequence shown here is derived from an EMBL/GenBank/DDBJ whole genome shotgun (WGS) entry which is preliminary data.</text>
</comment>
<dbReference type="AlphaFoldDB" id="A0A100YVK2"/>
<dbReference type="PANTHER" id="PTHR47707:SF1">
    <property type="entry name" value="NUDIX HYDROLASE FAMILY PROTEIN"/>
    <property type="match status" value="1"/>
</dbReference>
<proteinExistence type="inferred from homology"/>
<evidence type="ECO:0000259" key="13">
    <source>
        <dbReference type="PROSITE" id="PS51462"/>
    </source>
</evidence>
<accession>A0A100YVK2</accession>
<dbReference type="GO" id="GO:0006260">
    <property type="term" value="P:DNA replication"/>
    <property type="evidence" value="ECO:0007669"/>
    <property type="project" value="UniProtKB-KW"/>
</dbReference>
<evidence type="ECO:0000256" key="10">
    <source>
        <dbReference type="ARBA" id="ARBA00035861"/>
    </source>
</evidence>
<name>A0A100YVK2_TRASO</name>
<dbReference type="InterPro" id="IPR000086">
    <property type="entry name" value="NUDIX_hydrolase_dom"/>
</dbReference>
<evidence type="ECO:0000313" key="15">
    <source>
        <dbReference type="Proteomes" id="UP000054078"/>
    </source>
</evidence>
<evidence type="ECO:0000256" key="9">
    <source>
        <dbReference type="ARBA" id="ARBA00023204"/>
    </source>
</evidence>
<dbReference type="PROSITE" id="PS00893">
    <property type="entry name" value="NUDIX_BOX"/>
    <property type="match status" value="1"/>
</dbReference>
<keyword evidence="8" id="KW-0460">Magnesium</keyword>
<dbReference type="SUPFAM" id="SSF55811">
    <property type="entry name" value="Nudix"/>
    <property type="match status" value="1"/>
</dbReference>
<evidence type="ECO:0000256" key="4">
    <source>
        <dbReference type="ARBA" id="ARBA00022705"/>
    </source>
</evidence>
<evidence type="ECO:0000256" key="7">
    <source>
        <dbReference type="ARBA" id="ARBA00022801"/>
    </source>
</evidence>
<reference evidence="14 15" key="1">
    <citation type="submission" date="2015-12" db="EMBL/GenBank/DDBJ databases">
        <title>Draft Genome Sequence of Olsenella scatoligenes SK9K4T; a Producer of 3-Methylindole- (skatole) and 4-Methylphenol- (p-cresol) Isolated from Pig Feces.</title>
        <authorList>
            <person name="Li X."/>
            <person name="Borg B."/>
            <person name="Canibe N."/>
        </authorList>
    </citation>
    <scope>NUCLEOTIDE SEQUENCE [LARGE SCALE GENOMIC DNA]</scope>
    <source>
        <strain evidence="14 15">SK9K4</strain>
    </source>
</reference>
<dbReference type="GO" id="GO:0044716">
    <property type="term" value="F:8-oxo-GDP phosphatase activity"/>
    <property type="evidence" value="ECO:0007669"/>
    <property type="project" value="TreeGrafter"/>
</dbReference>
<comment type="similarity">
    <text evidence="2 12">Belongs to the Nudix hydrolase family.</text>
</comment>
<evidence type="ECO:0000256" key="8">
    <source>
        <dbReference type="ARBA" id="ARBA00022842"/>
    </source>
</evidence>
<protein>
    <recommendedName>
        <fullName evidence="11">8-oxo-dGTP diphosphatase</fullName>
        <ecNumber evidence="11">3.6.1.55</ecNumber>
    </recommendedName>
</protein>
<dbReference type="GO" id="GO:0044715">
    <property type="term" value="F:8-oxo-dGDP phosphatase activity"/>
    <property type="evidence" value="ECO:0007669"/>
    <property type="project" value="TreeGrafter"/>
</dbReference>
<dbReference type="EC" id="3.6.1.55" evidence="11"/>
<dbReference type="InterPro" id="IPR020476">
    <property type="entry name" value="Nudix_hydrolase"/>
</dbReference>
<dbReference type="InterPro" id="IPR015797">
    <property type="entry name" value="NUDIX_hydrolase-like_dom_sf"/>
</dbReference>
<gene>
    <name evidence="14" type="ORF">AUL39_05720</name>
</gene>
<dbReference type="PROSITE" id="PS51462">
    <property type="entry name" value="NUDIX"/>
    <property type="match status" value="1"/>
</dbReference>
<dbReference type="InterPro" id="IPR047127">
    <property type="entry name" value="MutT-like"/>
</dbReference>
<dbReference type="InterPro" id="IPR020084">
    <property type="entry name" value="NUDIX_hydrolase_CS"/>
</dbReference>
<comment type="cofactor">
    <cofactor evidence="1">
        <name>Mg(2+)</name>
        <dbReference type="ChEBI" id="CHEBI:18420"/>
    </cofactor>
</comment>
<dbReference type="Gene3D" id="3.90.79.10">
    <property type="entry name" value="Nucleoside Triphosphate Pyrophosphohydrolase"/>
    <property type="match status" value="1"/>
</dbReference>
<dbReference type="STRING" id="1299998.AUL39_05720"/>
<dbReference type="Proteomes" id="UP000054078">
    <property type="component" value="Unassembled WGS sequence"/>
</dbReference>
<dbReference type="CDD" id="cd03425">
    <property type="entry name" value="NUDIX_MutT_NudA_like"/>
    <property type="match status" value="1"/>
</dbReference>
<keyword evidence="5" id="KW-0479">Metal-binding</keyword>
<keyword evidence="3" id="KW-0515">Mutator protein</keyword>
<dbReference type="GO" id="GO:0008413">
    <property type="term" value="F:8-oxo-7,8-dihydroguanosine triphosphate pyrophosphatase activity"/>
    <property type="evidence" value="ECO:0007669"/>
    <property type="project" value="TreeGrafter"/>
</dbReference>
<organism evidence="14 15">
    <name type="scientific">Tractidigestivibacter scatoligenes</name>
    <name type="common">Olsenella scatoligenes</name>
    <dbReference type="NCBI Taxonomy" id="1299998"/>
    <lineage>
        <taxon>Bacteria</taxon>
        <taxon>Bacillati</taxon>
        <taxon>Actinomycetota</taxon>
        <taxon>Coriobacteriia</taxon>
        <taxon>Coriobacteriales</taxon>
        <taxon>Atopobiaceae</taxon>
        <taxon>Tractidigestivibacter</taxon>
    </lineage>
</organism>
<dbReference type="Pfam" id="PF00293">
    <property type="entry name" value="NUDIX"/>
    <property type="match status" value="1"/>
</dbReference>
<keyword evidence="6" id="KW-0227">DNA damage</keyword>
<evidence type="ECO:0000256" key="5">
    <source>
        <dbReference type="ARBA" id="ARBA00022723"/>
    </source>
</evidence>
<dbReference type="PANTHER" id="PTHR47707">
    <property type="entry name" value="8-OXO-DGTP DIPHOSPHATASE"/>
    <property type="match status" value="1"/>
</dbReference>
<dbReference type="EMBL" id="LOJF01000009">
    <property type="protein sequence ID" value="KUH58492.1"/>
    <property type="molecule type" value="Genomic_DNA"/>
</dbReference>
<dbReference type="RefSeq" id="WP_059054596.1">
    <property type="nucleotide sequence ID" value="NZ_LOJF01000009.1"/>
</dbReference>
<evidence type="ECO:0000313" key="14">
    <source>
        <dbReference type="EMBL" id="KUH58492.1"/>
    </source>
</evidence>
<dbReference type="GO" id="GO:0046872">
    <property type="term" value="F:metal ion binding"/>
    <property type="evidence" value="ECO:0007669"/>
    <property type="project" value="UniProtKB-KW"/>
</dbReference>
<dbReference type="GO" id="GO:0035539">
    <property type="term" value="F:8-oxo-7,8-dihydrodeoxyguanosine triphosphate pyrophosphatase activity"/>
    <property type="evidence" value="ECO:0007669"/>
    <property type="project" value="UniProtKB-EC"/>
</dbReference>
<evidence type="ECO:0000256" key="2">
    <source>
        <dbReference type="ARBA" id="ARBA00005582"/>
    </source>
</evidence>
<evidence type="ECO:0000256" key="1">
    <source>
        <dbReference type="ARBA" id="ARBA00001946"/>
    </source>
</evidence>
<dbReference type="PRINTS" id="PR00502">
    <property type="entry name" value="NUDIXFAMILY"/>
</dbReference>
<evidence type="ECO:0000256" key="11">
    <source>
        <dbReference type="ARBA" id="ARBA00038905"/>
    </source>
</evidence>
<keyword evidence="9" id="KW-0234">DNA repair</keyword>
<evidence type="ECO:0000256" key="3">
    <source>
        <dbReference type="ARBA" id="ARBA00022457"/>
    </source>
</evidence>
<evidence type="ECO:0000256" key="6">
    <source>
        <dbReference type="ARBA" id="ARBA00022763"/>
    </source>
</evidence>
<feature type="domain" description="Nudix hydrolase" evidence="13">
    <location>
        <begin position="10"/>
        <end position="136"/>
    </location>
</feature>
<dbReference type="GO" id="GO:0006281">
    <property type="term" value="P:DNA repair"/>
    <property type="evidence" value="ECO:0007669"/>
    <property type="project" value="UniProtKB-KW"/>
</dbReference>
<dbReference type="OrthoDB" id="9804442at2"/>
<evidence type="ECO:0000256" key="12">
    <source>
        <dbReference type="RuleBase" id="RU003476"/>
    </source>
</evidence>
<sequence length="146" mass="16184">MTEETEVALPTVHVAAAIIQRDGLILAARRAHGMDGWEFPGGKVEPSETSEEACRREITEELGCKLQVMWLLDTLAYDYPEFHLVMDCFVCTLAPGAEPVAKPGEHKELRWLGRDGLLGVDWLPADKGLIQTLGTAWDQIIESEPL</sequence>
<keyword evidence="15" id="KW-1185">Reference proteome</keyword>
<keyword evidence="7 12" id="KW-0378">Hydrolase</keyword>
<comment type="catalytic activity">
    <reaction evidence="10">
        <text>8-oxo-dGTP + H2O = 8-oxo-dGMP + diphosphate + H(+)</text>
        <dbReference type="Rhea" id="RHEA:31575"/>
        <dbReference type="ChEBI" id="CHEBI:15377"/>
        <dbReference type="ChEBI" id="CHEBI:15378"/>
        <dbReference type="ChEBI" id="CHEBI:33019"/>
        <dbReference type="ChEBI" id="CHEBI:63224"/>
        <dbReference type="ChEBI" id="CHEBI:77896"/>
        <dbReference type="EC" id="3.6.1.55"/>
    </reaction>
</comment>